<sequence>MTQEPEPLKRLTELATQLIEETKALSGESGKEFAKVSRRMRRTDRTVVLLIGSMLLDVAFTVLMGFGYVRVDGNTDRIDELTHRLDVSQSDTRQKALCPLYQLFRDSKSAAGRKAAPDPKAYDHAFEVIEDGYRVLDCKSFADGDKSWSGPSPKG</sequence>
<keyword evidence="1" id="KW-1133">Transmembrane helix</keyword>
<dbReference type="AlphaFoldDB" id="A0A5P2CWM8"/>
<proteinExistence type="predicted"/>
<protein>
    <submittedName>
        <fullName evidence="2">Uncharacterized protein</fullName>
    </submittedName>
</protein>
<name>A0A5P2CWM8_STRVZ</name>
<accession>A0A5P2CWM8</accession>
<organism evidence="2 3">
    <name type="scientific">Streptomyces venezuelae</name>
    <dbReference type="NCBI Taxonomy" id="54571"/>
    <lineage>
        <taxon>Bacteria</taxon>
        <taxon>Bacillati</taxon>
        <taxon>Actinomycetota</taxon>
        <taxon>Actinomycetes</taxon>
        <taxon>Kitasatosporales</taxon>
        <taxon>Streptomycetaceae</taxon>
        <taxon>Streptomyces</taxon>
    </lineage>
</organism>
<dbReference type="RefSeq" id="WP_150187589.1">
    <property type="nucleotide sequence ID" value="NZ_CP029191.1"/>
</dbReference>
<evidence type="ECO:0000313" key="2">
    <source>
        <dbReference type="EMBL" id="QES45279.1"/>
    </source>
</evidence>
<evidence type="ECO:0000313" key="3">
    <source>
        <dbReference type="Proteomes" id="UP000324015"/>
    </source>
</evidence>
<dbReference type="EMBL" id="CP029191">
    <property type="protein sequence ID" value="QES45279.1"/>
    <property type="molecule type" value="Genomic_DNA"/>
</dbReference>
<gene>
    <name evidence="2" type="ORF">DEJ49_33615</name>
</gene>
<dbReference type="Proteomes" id="UP000324015">
    <property type="component" value="Chromosome"/>
</dbReference>
<evidence type="ECO:0000256" key="1">
    <source>
        <dbReference type="SAM" id="Phobius"/>
    </source>
</evidence>
<keyword evidence="1" id="KW-0472">Membrane</keyword>
<feature type="transmembrane region" description="Helical" evidence="1">
    <location>
        <begin position="47"/>
        <end position="69"/>
    </location>
</feature>
<keyword evidence="1" id="KW-0812">Transmembrane</keyword>
<reference evidence="2 3" key="1">
    <citation type="submission" date="2018-05" db="EMBL/GenBank/DDBJ databases">
        <title>Streptomyces venezuelae.</title>
        <authorList>
            <person name="Kim W."/>
            <person name="Lee N."/>
            <person name="Cho B.-K."/>
        </authorList>
    </citation>
    <scope>NUCLEOTIDE SEQUENCE [LARGE SCALE GENOMIC DNA]</scope>
    <source>
        <strain evidence="2 3">ATCC 14585</strain>
    </source>
</reference>